<evidence type="ECO:0000313" key="2">
    <source>
        <dbReference type="Proteomes" id="UP000823485"/>
    </source>
</evidence>
<dbReference type="Gene3D" id="2.40.400.10">
    <property type="entry name" value="Acetoacetate decarboxylase-like"/>
    <property type="match status" value="1"/>
</dbReference>
<dbReference type="InterPro" id="IPR023375">
    <property type="entry name" value="ADC_dom_sf"/>
</dbReference>
<dbReference type="PANTHER" id="PTHR39186">
    <property type="entry name" value="DUF2071 FAMILY PROTEIN"/>
    <property type="match status" value="1"/>
</dbReference>
<protein>
    <submittedName>
        <fullName evidence="1">Uncharacterized protein YqjF (DUF2071 family)</fullName>
    </submittedName>
</protein>
<dbReference type="SUPFAM" id="SSF160104">
    <property type="entry name" value="Acetoacetate decarboxylase-like"/>
    <property type="match status" value="1"/>
</dbReference>
<gene>
    <name evidence="1" type="ORF">JOC94_003193</name>
</gene>
<dbReference type="PANTHER" id="PTHR39186:SF1">
    <property type="entry name" value="DUF2071 DOMAIN-CONTAINING PROTEIN"/>
    <property type="match status" value="1"/>
</dbReference>
<dbReference type="RefSeq" id="WP_077113885.1">
    <property type="nucleotide sequence ID" value="NZ_JAFBFH010000023.1"/>
</dbReference>
<keyword evidence="2" id="KW-1185">Reference proteome</keyword>
<dbReference type="Proteomes" id="UP000823485">
    <property type="component" value="Unassembled WGS sequence"/>
</dbReference>
<evidence type="ECO:0000313" key="1">
    <source>
        <dbReference type="EMBL" id="MBM7716182.1"/>
    </source>
</evidence>
<dbReference type="Pfam" id="PF09844">
    <property type="entry name" value="DUF2071"/>
    <property type="match status" value="1"/>
</dbReference>
<name>A0ABS2R955_9BACI</name>
<reference evidence="1 2" key="1">
    <citation type="submission" date="2021-01" db="EMBL/GenBank/DDBJ databases">
        <title>Genomic Encyclopedia of Type Strains, Phase IV (KMG-IV): sequencing the most valuable type-strain genomes for metagenomic binning, comparative biology and taxonomic classification.</title>
        <authorList>
            <person name="Goeker M."/>
        </authorList>
    </citation>
    <scope>NUCLEOTIDE SEQUENCE [LARGE SCALE GENOMIC DNA]</scope>
    <source>
        <strain evidence="1 2">DSM 105453</strain>
    </source>
</reference>
<dbReference type="EMBL" id="JAFBFH010000023">
    <property type="protein sequence ID" value="MBM7716182.1"/>
    <property type="molecule type" value="Genomic_DNA"/>
</dbReference>
<proteinExistence type="predicted"/>
<sequence>MYDEFLETSQRPFPLPQSRWLMTQTWHNLLFCHWPVSSRILRKHVPSTLDIHLYNGTGWIGIIPFQVTNARLRGLPSPPFIHSFLEMNVRTYVTYKGTPGVYFFSLDANKRIPVWGGRLGAFLPYRHASIEMEEEGNTLHFRSNRKKETFSVSYEQATDFFIPQENSLAFWLYERYCFFTEIGNRLYVGDIHHDRWRISETKALIHKNTMASFLPRTYFHDEPLVHLSKEKRSFAWALTKAFHKERKF</sequence>
<comment type="caution">
    <text evidence="1">The sequence shown here is derived from an EMBL/GenBank/DDBJ whole genome shotgun (WGS) entry which is preliminary data.</text>
</comment>
<organism evidence="1 2">
    <name type="scientific">Siminovitchia thermophila</name>
    <dbReference type="NCBI Taxonomy" id="1245522"/>
    <lineage>
        <taxon>Bacteria</taxon>
        <taxon>Bacillati</taxon>
        <taxon>Bacillota</taxon>
        <taxon>Bacilli</taxon>
        <taxon>Bacillales</taxon>
        <taxon>Bacillaceae</taxon>
        <taxon>Siminovitchia</taxon>
    </lineage>
</organism>
<accession>A0ABS2R955</accession>
<dbReference type="InterPro" id="IPR018644">
    <property type="entry name" value="DUF2071"/>
</dbReference>